<sequence length="1571" mass="168584">MNKKSAYLSPLFVNKCLINAFQKGFKTVSSVTFPKGMRGWRIHMIFLFLFSIALTDILAQSVTLFSSSAAPNGSLQNEGQGVQLGMKFRASVSGSVTGARFYKQSGNNGTHTGQLYSNSGTLLASATFVNETASGWQEVAFDAPIAVTAGTTYVISYHSSEGYYSVDDYGFDQAIVNEPLTGLQNGTDGPNGMYQYSNTATFPTANYLSSNYYVDVVFIPDEGPGNQLPVISLTAPSNNATFTAPADISLVADASDPDGTVSKVEFFQGTTKLGEDIDGSDGWSYVWNSVAAGTYGLTAKATDDLGAVATSVAITVTVNIAPGDIFCPCTVFQATDAPENSLWNDGGPLQVGMKFQASSNGYVTAARFYKQSGNSGTHTGQLYSSSGTLLAEAVFTSETASGWQEVPFPSPVAITAGTTYVISYHSSEGFYSGTNPYFNEAITNGPLSGLASGTDGGNGVYIYSSTPAFPNNNFQSSNYWVDVVYQTDGNQAPTVTITAPADNASFTAPTDLTIEAAATDTDGSVTKVEFFQGTSKLGEDIDGSNGWSYLWSSVAAGNYQLTAKATDDQGGVSSSAVVNITVNASPGDFSCPCSLFQPTHLPGNSLWSDGLPIQLGMKFQASTDGYITSVRFYKQIGNTGTHTGQLFSSTGTLLASAIFDNETASGWQEVSFPSPVAISAGTTYIISYHSSAGYYSSDNPYFNEAITNGPLSGIVSGSEGGNGVYRYTSSPSFPNNNFQSSNYWVDVVFNTEIGPDETSPVVISSSPLNEATQVDETANVNVSFSEAIDLNTLSDVTFQLLDGGSPVTASITYDIANHTATLNPSISLNYSTTYTGRIKGGETDPRIKDLAGNALVADFEWSFTTRPSPPLAPGPSLPITEGPGGPILVISSTTNPFSRYPVEILRAEGLNEFAAKDISEVNSSILSGYDVVLLGEFPLQDTHVTLFTDWVTAGGTLIAFRPDSKLTSLLGITKVNGTLTDEYLLVNTSNGPGVGIVDQTIQFMGTADLYNLNGATSVAVLYSDVKTATTHPAVTRNDVGTNGGKAIAFTYDLARSIVYTRQGNPPWAGQKRSGTSGPIRSNDIYHPDWVDLNKVAIPQADEQQRLLANIIIQGNLHKKPLPRFWYLPRGLKAAIIMTGDDHATGGTVGRFNQYKSLSPSNTSQAVADWTAIRGTSYLWSSTNITDAEAAAFEAEGFEIALHLNTNCADWTPTLWRDFYNTQAQQLAVKLPSIASPTTHRTHCIAWSDWVNQAKVQSEYGIRLDANYYYWPEAWVQDRPGMFTGSGMPMRFADMDGTLIDSYQVATQITDESGQTYTTHINTLLDNALGPNGYYGAFCANMHTDQVNSTGSDVIIASALERQVPVISSKQMLTWLDGRNNSSFDSITWNENTLNFKITAASGSNNLRAMLPSLLEAGAIFSVTKDGNSVPFTTETIKGIEYVFFPAISGAYEASYGTLANARIRSENAEADSTSSNEVEKRKDAFSFRVYPNPSKRDGFQLEAAGLESQEDVKLVLYNQIGGVETSRIEKADEWGNIVIRFELDHNFSAGIYILLMQSKADIIRHKIIITR</sequence>
<comment type="caution">
    <text evidence="5">The sequence shown here is derived from an EMBL/GenBank/DDBJ whole genome shotgun (WGS) entry which is preliminary data.</text>
</comment>
<keyword evidence="2" id="KW-1133">Transmembrane helix</keyword>
<dbReference type="InterPro" id="IPR029062">
    <property type="entry name" value="Class_I_gatase-like"/>
</dbReference>
<keyword evidence="2" id="KW-0472">Membrane</keyword>
<organism evidence="5 6">
    <name type="scientific">Cyclobacterium jeungdonense</name>
    <dbReference type="NCBI Taxonomy" id="708087"/>
    <lineage>
        <taxon>Bacteria</taxon>
        <taxon>Pseudomonadati</taxon>
        <taxon>Bacteroidota</taxon>
        <taxon>Cytophagia</taxon>
        <taxon>Cytophagales</taxon>
        <taxon>Cyclobacteriaceae</taxon>
        <taxon>Cyclobacterium</taxon>
    </lineage>
</organism>
<evidence type="ECO:0000259" key="3">
    <source>
        <dbReference type="Pfam" id="PF13205"/>
    </source>
</evidence>
<dbReference type="EMBL" id="JAUFQS010000013">
    <property type="protein sequence ID" value="MDN3688878.1"/>
    <property type="molecule type" value="Genomic_DNA"/>
</dbReference>
<keyword evidence="6" id="KW-1185">Reference proteome</keyword>
<dbReference type="RefSeq" id="WP_163385575.1">
    <property type="nucleotide sequence ID" value="NZ_JAUFQS010000013.1"/>
</dbReference>
<feature type="domain" description="DUF4082" evidence="4">
    <location>
        <begin position="69"/>
        <end position="214"/>
    </location>
</feature>
<feature type="domain" description="DUF4082" evidence="4">
    <location>
        <begin position="601"/>
        <end position="745"/>
    </location>
</feature>
<reference evidence="6" key="1">
    <citation type="journal article" date="2019" name="Int. J. Syst. Evol. Microbiol.">
        <title>The Global Catalogue of Microorganisms (GCM) 10K type strain sequencing project: providing services to taxonomists for standard genome sequencing and annotation.</title>
        <authorList>
            <consortium name="The Broad Institute Genomics Platform"/>
            <consortium name="The Broad Institute Genome Sequencing Center for Infectious Disease"/>
            <person name="Wu L."/>
            <person name="Ma J."/>
        </authorList>
    </citation>
    <scope>NUCLEOTIDE SEQUENCE [LARGE SCALE GENOMIC DNA]</scope>
    <source>
        <strain evidence="6">CECT 7706</strain>
    </source>
</reference>
<evidence type="ECO:0000313" key="5">
    <source>
        <dbReference type="EMBL" id="MDN3688878.1"/>
    </source>
</evidence>
<protein>
    <submittedName>
        <fullName evidence="5">DUF4082 domain-containing protein</fullName>
    </submittedName>
</protein>
<dbReference type="Gene3D" id="2.60.40.1220">
    <property type="match status" value="1"/>
</dbReference>
<dbReference type="InterPro" id="IPR013783">
    <property type="entry name" value="Ig-like_fold"/>
</dbReference>
<dbReference type="Pfam" id="PF13313">
    <property type="entry name" value="DUF4082"/>
    <property type="match status" value="3"/>
</dbReference>
<dbReference type="Gene3D" id="3.40.50.880">
    <property type="match status" value="1"/>
</dbReference>
<dbReference type="InterPro" id="IPR014755">
    <property type="entry name" value="Cu-Rt/internalin_Ig-like"/>
</dbReference>
<evidence type="ECO:0000256" key="2">
    <source>
        <dbReference type="SAM" id="Phobius"/>
    </source>
</evidence>
<keyword evidence="2" id="KW-0812">Transmembrane</keyword>
<feature type="transmembrane region" description="Helical" evidence="2">
    <location>
        <begin position="45"/>
        <end position="65"/>
    </location>
</feature>
<name>A0ABT8CAQ3_9BACT</name>
<dbReference type="InterPro" id="IPR032812">
    <property type="entry name" value="SbsA_Ig"/>
</dbReference>
<gene>
    <name evidence="5" type="ORF">QWZ15_13645</name>
</gene>
<feature type="domain" description="SbsA Ig-like" evidence="3">
    <location>
        <begin position="756"/>
        <end position="865"/>
    </location>
</feature>
<evidence type="ECO:0000256" key="1">
    <source>
        <dbReference type="ARBA" id="ARBA00022729"/>
    </source>
</evidence>
<dbReference type="Pfam" id="PF13205">
    <property type="entry name" value="Big_5"/>
    <property type="match status" value="1"/>
</dbReference>
<feature type="domain" description="DUF4082" evidence="4">
    <location>
        <begin position="336"/>
        <end position="481"/>
    </location>
</feature>
<dbReference type="Proteomes" id="UP001236663">
    <property type="component" value="Unassembled WGS sequence"/>
</dbReference>
<dbReference type="Pfam" id="PF17957">
    <property type="entry name" value="Big_7"/>
    <property type="match status" value="2"/>
</dbReference>
<dbReference type="InterPro" id="IPR025141">
    <property type="entry name" value="DUF4082"/>
</dbReference>
<accession>A0ABT8CAQ3</accession>
<keyword evidence="1" id="KW-0732">Signal</keyword>
<evidence type="ECO:0000259" key="4">
    <source>
        <dbReference type="Pfam" id="PF13313"/>
    </source>
</evidence>
<evidence type="ECO:0000313" key="6">
    <source>
        <dbReference type="Proteomes" id="UP001236663"/>
    </source>
</evidence>
<proteinExistence type="predicted"/>
<dbReference type="Gene3D" id="2.60.40.10">
    <property type="entry name" value="Immunoglobulins"/>
    <property type="match status" value="2"/>
</dbReference>